<evidence type="ECO:0000256" key="3">
    <source>
        <dbReference type="ARBA" id="ARBA00010040"/>
    </source>
</evidence>
<comment type="function">
    <text evidence="8">Catalyzes the hydrolysis of the N-terminal peptide bond of an N-acetylated peptide to generate an N-acetylated amino acid and a peptide with a free N-terminus.</text>
</comment>
<dbReference type="Pfam" id="PF19283">
    <property type="entry name" value="APEH_N"/>
    <property type="match status" value="1"/>
</dbReference>
<comment type="catalytic activity">
    <reaction evidence="1">
        <text>Cleavage of an N-acetyl or N-formyl amino acid from the N-terminus of a polypeptide.</text>
        <dbReference type="EC" id="3.4.19.1"/>
    </reaction>
</comment>
<evidence type="ECO:0000256" key="8">
    <source>
        <dbReference type="ARBA" id="ARBA00053183"/>
    </source>
</evidence>
<evidence type="ECO:0000313" key="12">
    <source>
        <dbReference type="Proteomes" id="UP000095767"/>
    </source>
</evidence>
<reference evidence="11 12" key="1">
    <citation type="submission" date="2016-09" db="EMBL/GenBank/DDBJ databases">
        <title>The draft genome of Dichanthelium oligosanthes: A C3 panicoid grass species.</title>
        <authorList>
            <person name="Studer A.J."/>
            <person name="Schnable J.C."/>
            <person name="Brutnell T.P."/>
        </authorList>
    </citation>
    <scope>NUCLEOTIDE SEQUENCE [LARGE SCALE GENOMIC DNA]</scope>
    <source>
        <strain evidence="12">cv. Kellogg 1175</strain>
        <tissue evidence="11">Leaf</tissue>
    </source>
</reference>
<dbReference type="PROSITE" id="PS00708">
    <property type="entry name" value="PRO_ENDOPEP_SER"/>
    <property type="match status" value="2"/>
</dbReference>
<dbReference type="PANTHER" id="PTHR42776:SF18">
    <property type="entry name" value="ACYLAMINO-ACID-RELEASING ENZYME 2"/>
    <property type="match status" value="1"/>
</dbReference>
<dbReference type="GO" id="GO:0008242">
    <property type="term" value="F:omega peptidase activity"/>
    <property type="evidence" value="ECO:0007669"/>
    <property type="project" value="UniProtKB-EC"/>
</dbReference>
<dbReference type="EC" id="3.4.19.1" evidence="5"/>
<evidence type="ECO:0000256" key="5">
    <source>
        <dbReference type="ARBA" id="ARBA00012917"/>
    </source>
</evidence>
<dbReference type="STRING" id="888268.A0A1E5W7M9"/>
<dbReference type="InterPro" id="IPR002471">
    <property type="entry name" value="Pept_S9_AS"/>
</dbReference>
<dbReference type="SUPFAM" id="SSF82171">
    <property type="entry name" value="DPP6 N-terminal domain-like"/>
    <property type="match status" value="1"/>
</dbReference>
<evidence type="ECO:0000259" key="10">
    <source>
        <dbReference type="Pfam" id="PF19283"/>
    </source>
</evidence>
<dbReference type="InterPro" id="IPR001375">
    <property type="entry name" value="Peptidase_S9_cat"/>
</dbReference>
<evidence type="ECO:0000256" key="1">
    <source>
        <dbReference type="ARBA" id="ARBA00000721"/>
    </source>
</evidence>
<dbReference type="Gene3D" id="3.40.50.1820">
    <property type="entry name" value="alpha/beta hydrolase"/>
    <property type="match status" value="2"/>
</dbReference>
<dbReference type="InterPro" id="IPR029058">
    <property type="entry name" value="AB_hydrolase_fold"/>
</dbReference>
<sequence>MHGAFRLLRGSLGFGEEALQSLPGNIGSQDVNDVLTALDLVIKRGLIDPSRVAVVGGSHGGFLTTHLIGQAPDTFVAAAARNPVCNLSLMVGTTDIPDWCFVEIYGKEGKKYFSESPSIDDLCQFHQKSPISHISKVKTPTLFLLGAQDLRVPVSNGLQYARALKERGIESKTIVFPEDIHGIDKPQSDFESFLNIGFACLGRKNPLGMDTMSSEEYASQSKLLQEFTNVPSIDSAWILKTNNDDRSTAMFSISQPDLLANSNRKYIQYSHITKAGTNSLDFQWSPFPTEMTGVSVIVPSPSGSKLLVVRNGEKGCPTKLEIVDQSCLEKEIHVGQSMHGPLYTDEWFHGISWNQEETLIAYIAQAPPQPGPAFNHSGYRKEGSSEEDCNTWKGQGDWEEDWGERYSKKGRPSLFVLDIASGEVRAAKGIATSLSVGQVVWAPAPSCGNQKYLVFVGWLEHNGFKNTARKLGIKYCSNRPCALYAIASPFEGPEADNKPVSEGKSDSSAAALNLTASISSAFFPRFSREGKILVFLSAKQAVNSGAHNATDSLHKINWPSDWKMDKELNVTEVVPIVMCPEDGCFPGLYCSSMLSNPWLSDGCMMILTSAWRSTEVILSIDVLSGKVTRITPEDSHHSWSALAIDGDNVLAVSSSPIDPPHIRYGRQVTPEGQARRWTWDEVASPLMTTSNKVKLLLSHHSLSILKIPVANPSDDLSDGGKLPFEAIFVSHKDSSRSPTVVILHGGPHSVSVSSYVKSSAFLASLGFNLLIVNYRGTPGFGEEALQSLPGKVGSQDVQDCLTAIDHVINEKLIDASKVAVVGISHGGFLTAHLIGQAPDRFVVGAARNPVCNLSLMIGTTDIPDWCYMVACGTEAKQYASESPSPDHLRLFYQKSPIAHISKVKAPLLMLLGGADLRVPVSNGLQYARALRERGGEVKTMMFPEDIHEINIPRSDFESFLNIGVWFKKHLK</sequence>
<comment type="subcellular location">
    <subcellularLocation>
        <location evidence="2">Cytoplasm</location>
    </subcellularLocation>
</comment>
<proteinExistence type="inferred from homology"/>
<comment type="similarity">
    <text evidence="3">Belongs to the peptidase S9C family.</text>
</comment>
<evidence type="ECO:0000256" key="7">
    <source>
        <dbReference type="ARBA" id="ARBA00022801"/>
    </source>
</evidence>
<name>A0A1E5W7M9_9POAL</name>
<evidence type="ECO:0000259" key="9">
    <source>
        <dbReference type="Pfam" id="PF00326"/>
    </source>
</evidence>
<dbReference type="FunFam" id="3.40.50.1820:FF:000146">
    <property type="entry name" value="Acylamino-acid-releasing enzyme"/>
    <property type="match status" value="1"/>
</dbReference>
<dbReference type="InterPro" id="IPR045550">
    <property type="entry name" value="AARE_N"/>
</dbReference>
<dbReference type="Pfam" id="PF00326">
    <property type="entry name" value="Peptidase_S9"/>
    <property type="match status" value="2"/>
</dbReference>
<dbReference type="OrthoDB" id="416344at2759"/>
<evidence type="ECO:0000256" key="4">
    <source>
        <dbReference type="ARBA" id="ARBA00011881"/>
    </source>
</evidence>
<dbReference type="EMBL" id="LWDX02018907">
    <property type="protein sequence ID" value="OEL33392.1"/>
    <property type="molecule type" value="Genomic_DNA"/>
</dbReference>
<dbReference type="PANTHER" id="PTHR42776">
    <property type="entry name" value="SERINE PEPTIDASE S9 FAMILY MEMBER"/>
    <property type="match status" value="1"/>
</dbReference>
<organism evidence="11 12">
    <name type="scientific">Dichanthelium oligosanthes</name>
    <dbReference type="NCBI Taxonomy" id="888268"/>
    <lineage>
        <taxon>Eukaryota</taxon>
        <taxon>Viridiplantae</taxon>
        <taxon>Streptophyta</taxon>
        <taxon>Embryophyta</taxon>
        <taxon>Tracheophyta</taxon>
        <taxon>Spermatophyta</taxon>
        <taxon>Magnoliopsida</taxon>
        <taxon>Liliopsida</taxon>
        <taxon>Poales</taxon>
        <taxon>Poaceae</taxon>
        <taxon>PACMAD clade</taxon>
        <taxon>Panicoideae</taxon>
        <taxon>Panicodae</taxon>
        <taxon>Paniceae</taxon>
        <taxon>Dichantheliinae</taxon>
        <taxon>Dichanthelium</taxon>
    </lineage>
</organism>
<dbReference type="AlphaFoldDB" id="A0A1E5W7M9"/>
<dbReference type="SUPFAM" id="SSF53474">
    <property type="entry name" value="alpha/beta-Hydrolases"/>
    <property type="match status" value="2"/>
</dbReference>
<evidence type="ECO:0000313" key="11">
    <source>
        <dbReference type="EMBL" id="OEL33392.1"/>
    </source>
</evidence>
<keyword evidence="12" id="KW-1185">Reference proteome</keyword>
<keyword evidence="6" id="KW-0963">Cytoplasm</keyword>
<evidence type="ECO:0000256" key="6">
    <source>
        <dbReference type="ARBA" id="ARBA00022490"/>
    </source>
</evidence>
<keyword evidence="7" id="KW-0378">Hydrolase</keyword>
<dbReference type="GO" id="GO:0005737">
    <property type="term" value="C:cytoplasm"/>
    <property type="evidence" value="ECO:0007669"/>
    <property type="project" value="UniProtKB-SubCell"/>
</dbReference>
<feature type="domain" description="Peptidase S9 prolyl oligopeptidase catalytic" evidence="9">
    <location>
        <begin position="8"/>
        <end position="190"/>
    </location>
</feature>
<feature type="domain" description="Peptidase S9 prolyl oligopeptidase catalytic" evidence="9">
    <location>
        <begin position="759"/>
        <end position="971"/>
    </location>
</feature>
<accession>A0A1E5W7M9</accession>
<dbReference type="Proteomes" id="UP000095767">
    <property type="component" value="Unassembled WGS sequence"/>
</dbReference>
<comment type="caution">
    <text evidence="11">The sequence shown here is derived from an EMBL/GenBank/DDBJ whole genome shotgun (WGS) entry which is preliminary data.</text>
</comment>
<evidence type="ECO:0000256" key="2">
    <source>
        <dbReference type="ARBA" id="ARBA00004496"/>
    </source>
</evidence>
<dbReference type="GO" id="GO:0004252">
    <property type="term" value="F:serine-type endopeptidase activity"/>
    <property type="evidence" value="ECO:0007669"/>
    <property type="project" value="InterPro"/>
</dbReference>
<protein>
    <recommendedName>
        <fullName evidence="5">acylaminoacyl-peptidase</fullName>
        <ecNumber evidence="5">3.4.19.1</ecNumber>
    </recommendedName>
</protein>
<feature type="domain" description="Acylamino-acid-releasing enzyme N-terminal" evidence="10">
    <location>
        <begin position="205"/>
        <end position="694"/>
    </location>
</feature>
<comment type="subunit">
    <text evidence="4">Homotetramer.</text>
</comment>
<gene>
    <name evidence="11" type="ORF">BAE44_0005592</name>
</gene>
<dbReference type="GO" id="GO:0006508">
    <property type="term" value="P:proteolysis"/>
    <property type="evidence" value="ECO:0007669"/>
    <property type="project" value="InterPro"/>
</dbReference>